<dbReference type="Proteomes" id="UP000836402">
    <property type="component" value="Unassembled WGS sequence"/>
</dbReference>
<feature type="compositionally biased region" description="Polar residues" evidence="2">
    <location>
        <begin position="56"/>
        <end position="72"/>
    </location>
</feature>
<proteinExistence type="predicted"/>
<feature type="compositionally biased region" description="Polar residues" evidence="2">
    <location>
        <begin position="607"/>
        <end position="620"/>
    </location>
</feature>
<feature type="region of interest" description="Disordered" evidence="2">
    <location>
        <begin position="400"/>
        <end position="432"/>
    </location>
</feature>
<dbReference type="PROSITE" id="PS50219">
    <property type="entry name" value="CNH"/>
    <property type="match status" value="1"/>
</dbReference>
<comment type="caution">
    <text evidence="6">The sequence shown here is derived from an EMBL/GenBank/DDBJ whole genome shotgun (WGS) entry which is preliminary data.</text>
</comment>
<dbReference type="EMBL" id="CAJHJG010006901">
    <property type="protein sequence ID" value="CAD6960575.1"/>
    <property type="molecule type" value="Genomic_DNA"/>
</dbReference>
<feature type="domain" description="CNH" evidence="4">
    <location>
        <begin position="1039"/>
        <end position="1368"/>
    </location>
</feature>
<dbReference type="InterPro" id="IPR052233">
    <property type="entry name" value="Rho-type_GEFs"/>
</dbReference>
<dbReference type="SMART" id="SM00325">
    <property type="entry name" value="RhoGEF"/>
    <property type="match status" value="1"/>
</dbReference>
<keyword evidence="1" id="KW-0344">Guanine-nucleotide releasing factor</keyword>
<dbReference type="Pfam" id="PF00621">
    <property type="entry name" value="RhoGEF"/>
    <property type="match status" value="1"/>
</dbReference>
<dbReference type="InterPro" id="IPR036388">
    <property type="entry name" value="WH-like_DNA-bd_sf"/>
</dbReference>
<evidence type="ECO:0008006" key="9">
    <source>
        <dbReference type="Google" id="ProtNLM"/>
    </source>
</evidence>
<dbReference type="GO" id="GO:0005085">
    <property type="term" value="F:guanyl-nucleotide exchange factor activity"/>
    <property type="evidence" value="ECO:0007669"/>
    <property type="project" value="UniProtKB-KW"/>
</dbReference>
<protein>
    <recommendedName>
        <fullName evidence="9">DH domain-containing protein</fullName>
    </recommendedName>
</protein>
<dbReference type="SUPFAM" id="SSF48065">
    <property type="entry name" value="DBL homology domain (DH-domain)"/>
    <property type="match status" value="1"/>
</dbReference>
<feature type="compositionally biased region" description="Polar residues" evidence="2">
    <location>
        <begin position="567"/>
        <end position="577"/>
    </location>
</feature>
<feature type="compositionally biased region" description="Low complexity" evidence="2">
    <location>
        <begin position="162"/>
        <end position="180"/>
    </location>
</feature>
<dbReference type="Gene3D" id="2.30.29.30">
    <property type="entry name" value="Pleckstrin-homology domain (PH domain)/Phosphotyrosine-binding domain (PTB)"/>
    <property type="match status" value="1"/>
</dbReference>
<gene>
    <name evidence="6" type="ORF">A4X03_0g96</name>
    <name evidence="5" type="ORF">JKIAZH3_G3742</name>
</gene>
<feature type="compositionally biased region" description="Low complexity" evidence="2">
    <location>
        <begin position="99"/>
        <end position="115"/>
    </location>
</feature>
<reference evidence="5" key="3">
    <citation type="submission" date="2020-10" db="EMBL/GenBank/DDBJ databases">
        <authorList>
            <person name="Sedaghatjoo S."/>
        </authorList>
    </citation>
    <scope>NUCLEOTIDE SEQUENCE</scope>
    <source>
        <strain evidence="5">AZH3</strain>
    </source>
</reference>
<feature type="region of interest" description="Disordered" evidence="2">
    <location>
        <begin position="1"/>
        <end position="294"/>
    </location>
</feature>
<dbReference type="InterPro" id="IPR000219">
    <property type="entry name" value="DH_dom"/>
</dbReference>
<accession>A0A177VGB3</accession>
<dbReference type="EMBL" id="LWDD02000005">
    <property type="protein sequence ID" value="KAE8265680.1"/>
    <property type="molecule type" value="Genomic_DNA"/>
</dbReference>
<evidence type="ECO:0000313" key="6">
    <source>
        <dbReference type="EMBL" id="KAE8265680.1"/>
    </source>
</evidence>
<dbReference type="Proteomes" id="UP000077671">
    <property type="component" value="Unassembled WGS sequence"/>
</dbReference>
<organism evidence="6 7">
    <name type="scientific">Tilletia caries</name>
    <name type="common">wheat bunt fungus</name>
    <dbReference type="NCBI Taxonomy" id="13290"/>
    <lineage>
        <taxon>Eukaryota</taxon>
        <taxon>Fungi</taxon>
        <taxon>Dikarya</taxon>
        <taxon>Basidiomycota</taxon>
        <taxon>Ustilaginomycotina</taxon>
        <taxon>Exobasidiomycetes</taxon>
        <taxon>Tilletiales</taxon>
        <taxon>Tilletiaceae</taxon>
        <taxon>Tilletia</taxon>
    </lineage>
</organism>
<dbReference type="PANTHER" id="PTHR46572:SF1">
    <property type="entry name" value="RHO1 GUANINE NUCLEOTIDE EXCHANGE FACTOR TUS1"/>
    <property type="match status" value="1"/>
</dbReference>
<feature type="compositionally biased region" description="Basic and acidic residues" evidence="2">
    <location>
        <begin position="587"/>
        <end position="600"/>
    </location>
</feature>
<reference evidence="6" key="1">
    <citation type="submission" date="2016-04" db="EMBL/GenBank/DDBJ databases">
        <authorList>
            <person name="Nguyen H.D."/>
            <person name="Kesanakurti P."/>
            <person name="Cullis J."/>
            <person name="Levesque C.A."/>
            <person name="Hambleton S."/>
        </authorList>
    </citation>
    <scope>NUCLEOTIDE SEQUENCE</scope>
    <source>
        <strain evidence="6">DAOMC 238032</strain>
    </source>
</reference>
<dbReference type="InterPro" id="IPR011993">
    <property type="entry name" value="PH-like_dom_sf"/>
</dbReference>
<feature type="compositionally biased region" description="Polar residues" evidence="2">
    <location>
        <begin position="85"/>
        <end position="98"/>
    </location>
</feature>
<feature type="compositionally biased region" description="Low complexity" evidence="2">
    <location>
        <begin position="256"/>
        <end position="276"/>
    </location>
</feature>
<dbReference type="Gene3D" id="1.20.900.10">
    <property type="entry name" value="Dbl homology (DH) domain"/>
    <property type="match status" value="1"/>
</dbReference>
<reference evidence="6" key="2">
    <citation type="journal article" date="2019" name="IMA Fungus">
        <title>Genome sequencing and comparison of five Tilletia species to identify candidate genes for the detection of regulated species infecting wheat.</title>
        <authorList>
            <person name="Nguyen H.D.T."/>
            <person name="Sultana T."/>
            <person name="Kesanakurti P."/>
            <person name="Hambleton S."/>
        </authorList>
    </citation>
    <scope>NUCLEOTIDE SEQUENCE</scope>
    <source>
        <strain evidence="6">DAOMC 238032</strain>
    </source>
</reference>
<evidence type="ECO:0000313" key="7">
    <source>
        <dbReference type="Proteomes" id="UP000077671"/>
    </source>
</evidence>
<sequence>MSGHQPRPLPPMPMPMPGSLRPGGQPTHHEEEQQNLHHRQQQLHPWAGHHLPPTSAPHSSSSQWTNQPQQMLPTPDAWSVAPWPAQTQTSTQNQEQPWASSAAAAQATATAAATAGPPVPYPQTEAARPDPFALMTFQSDPGNFTPSHPGQRPPLPVPPTLAHNNSHSSTSASTPTAAQPGAGGRSDAAWLPPSGAGFGTNPNAPPGWNVEPAHGNVLPQAHRPSHGHGPLPHPPQQPSAHAGTTAVQSPAIAGLSTSTSASSSPKSRPGSSYMSSADPSARPSHRSSGSGPVHNLAQQLATSNLHQGANGSGNGADSTEFVPIAPYSNSADQWISPYGRHEMVEEPSRIQSGDSAIQDYQHRSFGPGDIFPMSASNSSASIPTSSTLAPTGWTVTSFGSTQIDGSLAPPRSSTSASAEDPSNGADDDDSRSILSLGSRRAAFSRDLADPNFIANMAIIARDVPLREHAKGSLVYPESFTGKDLVSTLQAVIPAELFINPQEPTSDEQQSHYARLAAAQVADALREQNLFHEVEWEQGEVVDGDDALYAFSDEMVVRIGAAPRRPSSFYSATQTGESESADEPTGEETDRGESSSRDAHAPFKPRQNYRNAQRSKTLPWQDTITPELRSKLSKYEIQRQNTILEAIEHEQQFLADLELLQNLFVDGLKAKSVIAAHEHDDFVKVVFGNHRQLASHIRGLVEELHVRQAEQHPIVRSVGDLFLNAALSWREEYCAAIANYPFAANRVQKEVLKNPAFDTFLKECRRDPRSQRHELTTFLYRPVVRLQRYQLYFKAIMDAIKKSREASESSGRLDNESKVEHDALNTVNGVIHIQVEDAQRDLVTSQYKVDIANFAEAFAATSKRSEFEVDMDLRNPERQLKHRGKVLLDGVEMLAILFDNYFVLAKEPKTLGEQTQGPQRLALAKRPIPVELLETSGFNGQPVSTTLAIFRHLSSRKVSRQVWSFSVSHSHGRSESFTLTVSEESTRREWQGKFEEACTMRRIVQENVKAWTVSTLNDEVFAIPKSTSSAADAARDPGMKGAVSCTSLFNVVLEGQRRPCIAVGTDQGVFIGPRHSASIQKVLSLRNVSQIAIMDQLDLMFVLADKVLRVCRLVDLFLRPQNVSGFGSAPTLQQISSLEEEVMFFSVGILESVNVVVYAKKKPNDRGTGFVILETMFDPGWSMRIPFRGVNGGPQFKAFGSGRFEYKADVFSLQFRRKGLSLCTANGFELCNIGRNESCAYLPVPAPPAKDDVKGQALQKRMKNAKPMALFKISDTEFLLCFNTFGCFVTPERIIARDGAVIEWETEPISFVYRKPYLLAVDPRFVEIRTFSDVTVSTANEPVKALSGRLLQFFRAEQMRLLNTQANDSVDLMPPFDSPQTSSNALTAGANQRDPALDAIVLGAMKRPKSGVRGARAFQAIVEVVPDQYANKRPAARNQWP</sequence>
<feature type="domain" description="DH" evidence="3">
    <location>
        <begin position="637"/>
        <end position="829"/>
    </location>
</feature>
<evidence type="ECO:0000313" key="5">
    <source>
        <dbReference type="EMBL" id="CAD6960575.1"/>
    </source>
</evidence>
<dbReference type="PANTHER" id="PTHR46572">
    <property type="entry name" value="RHO1 GDP-GTP EXCHANGE PROTEIN 1-RELATED"/>
    <property type="match status" value="1"/>
</dbReference>
<dbReference type="SMART" id="SM00036">
    <property type="entry name" value="CNH"/>
    <property type="match status" value="1"/>
</dbReference>
<dbReference type="InterPro" id="IPR001180">
    <property type="entry name" value="CNH_dom"/>
</dbReference>
<dbReference type="Pfam" id="PF00780">
    <property type="entry name" value="CNH"/>
    <property type="match status" value="1"/>
</dbReference>
<feature type="compositionally biased region" description="Pro residues" evidence="2">
    <location>
        <begin position="7"/>
        <end position="16"/>
    </location>
</feature>
<evidence type="ECO:0000256" key="1">
    <source>
        <dbReference type="ARBA" id="ARBA00022658"/>
    </source>
</evidence>
<name>A0A177VGB3_9BASI</name>
<evidence type="ECO:0000313" key="8">
    <source>
        <dbReference type="Proteomes" id="UP000836402"/>
    </source>
</evidence>
<feature type="region of interest" description="Disordered" evidence="2">
    <location>
        <begin position="565"/>
        <end position="620"/>
    </location>
</feature>
<evidence type="ECO:0000259" key="4">
    <source>
        <dbReference type="PROSITE" id="PS50219"/>
    </source>
</evidence>
<evidence type="ECO:0000259" key="3">
    <source>
        <dbReference type="PROSITE" id="PS50010"/>
    </source>
</evidence>
<keyword evidence="8" id="KW-1185">Reference proteome</keyword>
<dbReference type="InterPro" id="IPR035899">
    <property type="entry name" value="DBL_dom_sf"/>
</dbReference>
<evidence type="ECO:0000256" key="2">
    <source>
        <dbReference type="SAM" id="MobiDB-lite"/>
    </source>
</evidence>
<dbReference type="Gene3D" id="1.10.10.10">
    <property type="entry name" value="Winged helix-like DNA-binding domain superfamily/Winged helix DNA-binding domain"/>
    <property type="match status" value="1"/>
</dbReference>
<dbReference type="PROSITE" id="PS50010">
    <property type="entry name" value="DH_2"/>
    <property type="match status" value="1"/>
</dbReference>
<feature type="compositionally biased region" description="Polar residues" evidence="2">
    <location>
        <begin position="136"/>
        <end position="148"/>
    </location>
</feature>